<organism evidence="5 6">
    <name type="scientific">Tetradesmus obliquus</name>
    <name type="common">Green alga</name>
    <name type="synonym">Acutodesmus obliquus</name>
    <dbReference type="NCBI Taxonomy" id="3088"/>
    <lineage>
        <taxon>Eukaryota</taxon>
        <taxon>Viridiplantae</taxon>
        <taxon>Chlorophyta</taxon>
        <taxon>core chlorophytes</taxon>
        <taxon>Chlorophyceae</taxon>
        <taxon>CS clade</taxon>
        <taxon>Sphaeropleales</taxon>
        <taxon>Scenedesmaceae</taxon>
        <taxon>Tetradesmus</taxon>
    </lineage>
</organism>
<dbReference type="PROSITE" id="PS50294">
    <property type="entry name" value="WD_REPEATS_REGION"/>
    <property type="match status" value="1"/>
</dbReference>
<dbReference type="PROSITE" id="PS50082">
    <property type="entry name" value="WD_REPEATS_2"/>
    <property type="match status" value="2"/>
</dbReference>
<dbReference type="SMART" id="SM00320">
    <property type="entry name" value="WD40"/>
    <property type="match status" value="2"/>
</dbReference>
<gene>
    <name evidence="5" type="ORF">BQ4739_LOCUS5176</name>
</gene>
<evidence type="ECO:0000313" key="6">
    <source>
        <dbReference type="Proteomes" id="UP000256970"/>
    </source>
</evidence>
<evidence type="ECO:0000256" key="4">
    <source>
        <dbReference type="SAM" id="MobiDB-lite"/>
    </source>
</evidence>
<name>A0A383VIW2_TETOB</name>
<dbReference type="PROSITE" id="PS00678">
    <property type="entry name" value="WD_REPEATS_1"/>
    <property type="match status" value="1"/>
</dbReference>
<dbReference type="STRING" id="3088.A0A383VIW2"/>
<dbReference type="InterPro" id="IPR019775">
    <property type="entry name" value="WD40_repeat_CS"/>
</dbReference>
<feature type="repeat" description="WD" evidence="3">
    <location>
        <begin position="558"/>
        <end position="592"/>
    </location>
</feature>
<dbReference type="PANTHER" id="PTHR19848">
    <property type="entry name" value="WD40 REPEAT PROTEIN"/>
    <property type="match status" value="1"/>
</dbReference>
<dbReference type="InterPro" id="IPR001680">
    <property type="entry name" value="WD40_rpt"/>
</dbReference>
<dbReference type="Proteomes" id="UP000256970">
    <property type="component" value="Unassembled WGS sequence"/>
</dbReference>
<dbReference type="AlphaFoldDB" id="A0A383VIW2"/>
<feature type="region of interest" description="Disordered" evidence="4">
    <location>
        <begin position="290"/>
        <end position="314"/>
    </location>
</feature>
<evidence type="ECO:0000256" key="1">
    <source>
        <dbReference type="ARBA" id="ARBA00022574"/>
    </source>
</evidence>
<evidence type="ECO:0000313" key="5">
    <source>
        <dbReference type="EMBL" id="SZX64682.1"/>
    </source>
</evidence>
<feature type="repeat" description="WD" evidence="3">
    <location>
        <begin position="525"/>
        <end position="547"/>
    </location>
</feature>
<dbReference type="Pfam" id="PF00400">
    <property type="entry name" value="WD40"/>
    <property type="match status" value="2"/>
</dbReference>
<keyword evidence="2" id="KW-0677">Repeat</keyword>
<dbReference type="InterPro" id="IPR036322">
    <property type="entry name" value="WD40_repeat_dom_sf"/>
</dbReference>
<keyword evidence="6" id="KW-1185">Reference proteome</keyword>
<dbReference type="EMBL" id="FNXT01000443">
    <property type="protein sequence ID" value="SZX64682.1"/>
    <property type="molecule type" value="Genomic_DNA"/>
</dbReference>
<protein>
    <submittedName>
        <fullName evidence="5">Uncharacterized protein</fullName>
    </submittedName>
</protein>
<accession>A0A383VIW2</accession>
<dbReference type="InterPro" id="IPR015943">
    <property type="entry name" value="WD40/YVTN_repeat-like_dom_sf"/>
</dbReference>
<sequence>MKIQIEVDLEPDEFDLANELLRTLNQLTEHVRVRRGSSQGSAPTPTAAAAAAAAAAPPAAAGPPAAVPVVPMAMPLPAAAAPPPAPATPQDARRMFSEQLRRLGDAAQLDAVSAELGRLFGSSPLPPQALQEEFLEAFFGVAFDPRLLQPPGADLGVAPYMHVLPRLPEGVRDNIKSKVIAKVLGHLNQKRAAGASRREEFYLQADAFAVLSEMDFVGIDGAIQTIEKLLKNGEKRAAAITTLGKTVERCRAKLGSANPAFLASLFGVLDGVAEPAFQYDIEWINNNMQRSRPQQPGVTVPAAAPTAAPPAAAGAAPPAAAAAAAAPAGPNRSSLWLGVTGTFSSPSLGAEPGGTYFTLGWDPTSQHLFSGGRDVPVTVWGTDGRVQKTIESPGMYVCCLDVELANQLLLMCGIYDPPAGAYKSRIAVYDGRPNQGFAPRGDIMRQEVDMTAVVRALPGTPNLITGESVRLPSGAFQEQISLYDLNRVMAPGVAGAGIEPVMAFQEHKNLVTCLAPLGLHSPGTFVSGSRDFTVKIWDIRSGNTAVATFGVQPSDIASTTHSEMVTCVDVSADGTMLLSGSLDQSLAAWDMRHPTARPLATAGPTSVCNQHGTQSQWSNHGILKAVLEGSPLDKLAAVATVQGLYTVDFSGAAPIITAAAALTKDGTAPKQYNDIRWASGSGRLYAAAGDAVSIDVLEVQQM</sequence>
<evidence type="ECO:0000256" key="2">
    <source>
        <dbReference type="ARBA" id="ARBA00022737"/>
    </source>
</evidence>
<feature type="compositionally biased region" description="Low complexity" evidence="4">
    <location>
        <begin position="296"/>
        <end position="314"/>
    </location>
</feature>
<reference evidence="5 6" key="1">
    <citation type="submission" date="2016-10" db="EMBL/GenBank/DDBJ databases">
        <authorList>
            <person name="Cai Z."/>
        </authorList>
    </citation>
    <scope>NUCLEOTIDE SEQUENCE [LARGE SCALE GENOMIC DNA]</scope>
</reference>
<keyword evidence="1 3" id="KW-0853">WD repeat</keyword>
<dbReference type="PANTHER" id="PTHR19848:SF8">
    <property type="entry name" value="F-BOX AND WD REPEAT DOMAIN CONTAINING 7"/>
    <property type="match status" value="1"/>
</dbReference>
<dbReference type="Gene3D" id="2.130.10.10">
    <property type="entry name" value="YVTN repeat-like/Quinoprotein amine dehydrogenase"/>
    <property type="match status" value="1"/>
</dbReference>
<dbReference type="InterPro" id="IPR020472">
    <property type="entry name" value="WD40_PAC1"/>
</dbReference>
<proteinExistence type="predicted"/>
<dbReference type="SUPFAM" id="SSF50978">
    <property type="entry name" value="WD40 repeat-like"/>
    <property type="match status" value="1"/>
</dbReference>
<evidence type="ECO:0000256" key="3">
    <source>
        <dbReference type="PROSITE-ProRule" id="PRU00221"/>
    </source>
</evidence>
<dbReference type="PRINTS" id="PR00320">
    <property type="entry name" value="GPROTEINBRPT"/>
</dbReference>